<keyword evidence="2" id="KW-1133">Transmembrane helix</keyword>
<organism evidence="3 4">
    <name type="scientific">Sporichthya brevicatena</name>
    <dbReference type="NCBI Taxonomy" id="171442"/>
    <lineage>
        <taxon>Bacteria</taxon>
        <taxon>Bacillati</taxon>
        <taxon>Actinomycetota</taxon>
        <taxon>Actinomycetes</taxon>
        <taxon>Sporichthyales</taxon>
        <taxon>Sporichthyaceae</taxon>
        <taxon>Sporichthya</taxon>
    </lineage>
</organism>
<feature type="compositionally biased region" description="Low complexity" evidence="1">
    <location>
        <begin position="487"/>
        <end position="500"/>
    </location>
</feature>
<feature type="transmembrane region" description="Helical" evidence="2">
    <location>
        <begin position="375"/>
        <end position="394"/>
    </location>
</feature>
<dbReference type="Proteomes" id="UP001500957">
    <property type="component" value="Unassembled WGS sequence"/>
</dbReference>
<evidence type="ECO:0000313" key="4">
    <source>
        <dbReference type="Proteomes" id="UP001500957"/>
    </source>
</evidence>
<dbReference type="InterPro" id="IPR045931">
    <property type="entry name" value="DUF6350"/>
</dbReference>
<dbReference type="Pfam" id="PF19877">
    <property type="entry name" value="DUF6350"/>
    <property type="match status" value="1"/>
</dbReference>
<keyword evidence="2" id="KW-0812">Transmembrane</keyword>
<feature type="transmembrane region" description="Helical" evidence="2">
    <location>
        <begin position="304"/>
        <end position="324"/>
    </location>
</feature>
<keyword evidence="2" id="KW-0472">Membrane</keyword>
<feature type="transmembrane region" description="Helical" evidence="2">
    <location>
        <begin position="26"/>
        <end position="53"/>
    </location>
</feature>
<gene>
    <name evidence="3" type="ORF">GCM10009547_14920</name>
</gene>
<evidence type="ECO:0000313" key="3">
    <source>
        <dbReference type="EMBL" id="GAA0614056.1"/>
    </source>
</evidence>
<feature type="transmembrane region" description="Helical" evidence="2">
    <location>
        <begin position="91"/>
        <end position="113"/>
    </location>
</feature>
<dbReference type="RefSeq" id="WP_344603196.1">
    <property type="nucleotide sequence ID" value="NZ_BAAAHE010000010.1"/>
</dbReference>
<reference evidence="4" key="1">
    <citation type="journal article" date="2019" name="Int. J. Syst. Evol. Microbiol.">
        <title>The Global Catalogue of Microorganisms (GCM) 10K type strain sequencing project: providing services to taxonomists for standard genome sequencing and annotation.</title>
        <authorList>
            <consortium name="The Broad Institute Genomics Platform"/>
            <consortium name="The Broad Institute Genome Sequencing Center for Infectious Disease"/>
            <person name="Wu L."/>
            <person name="Ma J."/>
        </authorList>
    </citation>
    <scope>NUCLEOTIDE SEQUENCE [LARGE SCALE GENOMIC DNA]</scope>
    <source>
        <strain evidence="4">JCM 10671</strain>
    </source>
</reference>
<feature type="transmembrane region" description="Helical" evidence="2">
    <location>
        <begin position="229"/>
        <end position="251"/>
    </location>
</feature>
<accession>A0ABP3RNY3</accession>
<feature type="compositionally biased region" description="Pro residues" evidence="1">
    <location>
        <begin position="442"/>
        <end position="452"/>
    </location>
</feature>
<feature type="transmembrane region" description="Helical" evidence="2">
    <location>
        <begin position="125"/>
        <end position="147"/>
    </location>
</feature>
<sequence>MVSLDAGPRLRTTRPGPARETPGPRWLLAAGAGAALLGAAVATALLSAVTVLLWAAGPIVSDGVSAAPFRGAATLYLMGQRAPIESGTYELVLPPLAITALVVVLTVRLAGWAARTTAAHELGPAAVVGTGVLVGHAAAAGVAAWVSARAGAGVDLFDALRAALILGVPCGIAGVVPQTWPWAFAVARVGDRVRTGARAAGFGALALAAGGAAALLISLALHAGEFSDLLGLVGGGVNGGVGIVLLCLALLPNAVLWVVSLAAGPGIALGADGGLSLTGEMHGDALPALPLLAALPGAGPLPGYAWLLVAIPVGAGGVVGWFARPAGGKRRGWREELATAAVAGAALGLGAGLLAGFSGGGAGGRLDAFGPNGLVVAPLLAAQLAAAAVVLAAGRIGWERYRQPLANVAGRTMVPAPRIPTQKKPDSRPPAAPESTAEAMPTPEPAPKPTPEPESTGEAEPADGPAGTPIEVVAAADVDDLADDAEGAGPTGETEGPARD</sequence>
<feature type="transmembrane region" description="Helical" evidence="2">
    <location>
        <begin position="336"/>
        <end position="355"/>
    </location>
</feature>
<name>A0ABP3RNY3_9ACTN</name>
<keyword evidence="4" id="KW-1185">Reference proteome</keyword>
<feature type="transmembrane region" description="Helical" evidence="2">
    <location>
        <begin position="159"/>
        <end position="180"/>
    </location>
</feature>
<protein>
    <recommendedName>
        <fullName evidence="5">Integral membrane protein</fullName>
    </recommendedName>
</protein>
<feature type="transmembrane region" description="Helical" evidence="2">
    <location>
        <begin position="200"/>
        <end position="222"/>
    </location>
</feature>
<feature type="region of interest" description="Disordered" evidence="1">
    <location>
        <begin position="412"/>
        <end position="500"/>
    </location>
</feature>
<evidence type="ECO:0000256" key="1">
    <source>
        <dbReference type="SAM" id="MobiDB-lite"/>
    </source>
</evidence>
<proteinExistence type="predicted"/>
<comment type="caution">
    <text evidence="3">The sequence shown here is derived from an EMBL/GenBank/DDBJ whole genome shotgun (WGS) entry which is preliminary data.</text>
</comment>
<dbReference type="EMBL" id="BAAAHE010000010">
    <property type="protein sequence ID" value="GAA0614056.1"/>
    <property type="molecule type" value="Genomic_DNA"/>
</dbReference>
<feature type="compositionally biased region" description="Acidic residues" evidence="1">
    <location>
        <begin position="477"/>
        <end position="486"/>
    </location>
</feature>
<evidence type="ECO:0000256" key="2">
    <source>
        <dbReference type="SAM" id="Phobius"/>
    </source>
</evidence>
<feature type="region of interest" description="Disordered" evidence="1">
    <location>
        <begin position="1"/>
        <end position="23"/>
    </location>
</feature>
<evidence type="ECO:0008006" key="5">
    <source>
        <dbReference type="Google" id="ProtNLM"/>
    </source>
</evidence>